<proteinExistence type="predicted"/>
<feature type="domain" description="NmrA-like" evidence="1">
    <location>
        <begin position="3"/>
        <end position="233"/>
    </location>
</feature>
<dbReference type="AlphaFoldDB" id="D7AAY4"/>
<dbReference type="RefSeq" id="WP_013168502.1">
    <property type="nucleotide sequence ID" value="NC_014217.1"/>
</dbReference>
<dbReference type="Gene3D" id="3.90.25.10">
    <property type="entry name" value="UDP-galactose 4-epimerase, domain 1"/>
    <property type="match status" value="1"/>
</dbReference>
<sequence length="287" mass="30970">MFVVTGITGKVGAAVAETLLAKGQRVRAVVREAGKGRAWRDRGCEIAVVPDATDAQALSAAMQGAAGVFLMMPPDYDPAPGFPRVHALAEAVRTAIAAAVPGRVVFLSTVGAQVPEFNLLNNSAIMETMLGQAKVPVALLRAAWFLDNAAWDVSAARNGRIESYLQPVERAIDMVGTRDIGRLAAELLMESWQGRRIVELAGPRKVSPKDIAAAFSKALGRPVEVRAIPREAWEPRFRAEGMQHPEDRMRMLDGFNEGWIDFQREGAEQRTGSTSLDDVISKLIAAA</sequence>
<accession>D7AAY4</accession>
<dbReference type="STRING" id="639283.Snov_3731"/>
<dbReference type="Pfam" id="PF05368">
    <property type="entry name" value="NmrA"/>
    <property type="match status" value="1"/>
</dbReference>
<dbReference type="KEGG" id="sno:Snov_3731"/>
<dbReference type="InterPro" id="IPR051604">
    <property type="entry name" value="Ergot_Alk_Oxidoreductase"/>
</dbReference>
<gene>
    <name evidence="2" type="ordered locus">Snov_3731</name>
</gene>
<dbReference type="InterPro" id="IPR036291">
    <property type="entry name" value="NAD(P)-bd_dom_sf"/>
</dbReference>
<dbReference type="HOGENOM" id="CLU_007383_10_5_5"/>
<evidence type="ECO:0000313" key="3">
    <source>
        <dbReference type="Proteomes" id="UP000006633"/>
    </source>
</evidence>
<dbReference type="PANTHER" id="PTHR43162:SF1">
    <property type="entry name" value="PRESTALK A DIFFERENTIATION PROTEIN A"/>
    <property type="match status" value="1"/>
</dbReference>
<dbReference type="SUPFAM" id="SSF51735">
    <property type="entry name" value="NAD(P)-binding Rossmann-fold domains"/>
    <property type="match status" value="1"/>
</dbReference>
<name>D7AAY4_ANCN5</name>
<organism evidence="2 3">
    <name type="scientific">Ancylobacter novellus (strain ATCC 8093 / DSM 506 / JCM 20403 / CCM 1077 / IAM 12100 / NBRC 12443 / NCIMB 10456)</name>
    <name type="common">Starkeya novella</name>
    <dbReference type="NCBI Taxonomy" id="639283"/>
    <lineage>
        <taxon>Bacteria</taxon>
        <taxon>Pseudomonadati</taxon>
        <taxon>Pseudomonadota</taxon>
        <taxon>Alphaproteobacteria</taxon>
        <taxon>Hyphomicrobiales</taxon>
        <taxon>Xanthobacteraceae</taxon>
        <taxon>Ancylobacter</taxon>
    </lineage>
</organism>
<dbReference type="EMBL" id="CP002026">
    <property type="protein sequence ID" value="ADH91001.1"/>
    <property type="molecule type" value="Genomic_DNA"/>
</dbReference>
<keyword evidence="3" id="KW-1185">Reference proteome</keyword>
<dbReference type="PANTHER" id="PTHR43162">
    <property type="match status" value="1"/>
</dbReference>
<protein>
    <submittedName>
        <fullName evidence="2">NmrA family protein</fullName>
    </submittedName>
</protein>
<dbReference type="Proteomes" id="UP000006633">
    <property type="component" value="Chromosome"/>
</dbReference>
<dbReference type="eggNOG" id="COG0702">
    <property type="taxonomic scope" value="Bacteria"/>
</dbReference>
<dbReference type="OrthoDB" id="7352262at2"/>
<reference evidence="2 3" key="1">
    <citation type="journal article" date="2012" name="Stand. Genomic Sci.">
        <title>Complete genome sequence of the facultatively chemolithoautotrophic and methylotrophic alpha Proteobacterium Starkeya novella type strain (ATCC 8093(T)).</title>
        <authorList>
            <person name="Kappler U."/>
            <person name="Davenport K."/>
            <person name="Beatson S."/>
            <person name="Lucas S."/>
            <person name="Lapidus A."/>
            <person name="Copeland A."/>
            <person name="Berry K.W."/>
            <person name="Glavina Del Rio T."/>
            <person name="Hammon N."/>
            <person name="Dalin E."/>
            <person name="Tice H."/>
            <person name="Pitluck S."/>
            <person name="Richardson P."/>
            <person name="Bruce D."/>
            <person name="Goodwin L.A."/>
            <person name="Han C."/>
            <person name="Tapia R."/>
            <person name="Detter J.C."/>
            <person name="Chang Y.J."/>
            <person name="Jeffries C.D."/>
            <person name="Land M."/>
            <person name="Hauser L."/>
            <person name="Kyrpides N.C."/>
            <person name="Goker M."/>
            <person name="Ivanova N."/>
            <person name="Klenk H.P."/>
            <person name="Woyke T."/>
        </authorList>
    </citation>
    <scope>NUCLEOTIDE SEQUENCE [LARGE SCALE GENOMIC DNA]</scope>
    <source>
        <strain evidence="3">ATCC 8093 / DSM 506 / JCM 20403 / CCM 1077 / IAM 12100 / NBRC 12443 / NCIMB 10456</strain>
    </source>
</reference>
<dbReference type="Gene3D" id="3.40.50.720">
    <property type="entry name" value="NAD(P)-binding Rossmann-like Domain"/>
    <property type="match status" value="1"/>
</dbReference>
<dbReference type="InterPro" id="IPR008030">
    <property type="entry name" value="NmrA-like"/>
</dbReference>
<evidence type="ECO:0000313" key="2">
    <source>
        <dbReference type="EMBL" id="ADH91001.1"/>
    </source>
</evidence>
<evidence type="ECO:0000259" key="1">
    <source>
        <dbReference type="Pfam" id="PF05368"/>
    </source>
</evidence>